<protein>
    <recommendedName>
        <fullName evidence="1">PX domain-containing protein</fullName>
    </recommendedName>
</protein>
<keyword evidence="3" id="KW-1185">Reference proteome</keyword>
<comment type="caution">
    <text evidence="2">The sequence shown here is derived from an EMBL/GenBank/DDBJ whole genome shotgun (WGS) entry which is preliminary data.</text>
</comment>
<dbReference type="EMBL" id="CAIX01000091">
    <property type="protein sequence ID" value="CCI45172.1"/>
    <property type="molecule type" value="Genomic_DNA"/>
</dbReference>
<evidence type="ECO:0000313" key="2">
    <source>
        <dbReference type="EMBL" id="CCI45172.1"/>
    </source>
</evidence>
<accession>A0A024GFQ6</accession>
<dbReference type="Proteomes" id="UP000053237">
    <property type="component" value="Unassembled WGS sequence"/>
</dbReference>
<evidence type="ECO:0000259" key="1">
    <source>
        <dbReference type="PROSITE" id="PS50195"/>
    </source>
</evidence>
<feature type="domain" description="PX" evidence="1">
    <location>
        <begin position="1"/>
        <end position="120"/>
    </location>
</feature>
<dbReference type="Gene3D" id="3.30.1520.10">
    <property type="entry name" value="Phox-like domain"/>
    <property type="match status" value="1"/>
</dbReference>
<name>A0A024GFQ6_9STRA</name>
<reference evidence="2 3" key="1">
    <citation type="submission" date="2012-05" db="EMBL/GenBank/DDBJ databases">
        <title>Recombination and specialization in a pathogen metapopulation.</title>
        <authorList>
            <person name="Gardiner A."/>
            <person name="Kemen E."/>
            <person name="Schultz-Larsen T."/>
            <person name="MacLean D."/>
            <person name="Van Oosterhout C."/>
            <person name="Jones J.D.G."/>
        </authorList>
    </citation>
    <scope>NUCLEOTIDE SEQUENCE [LARGE SCALE GENOMIC DNA]</scope>
    <source>
        <strain evidence="2 3">Ac Nc2</strain>
    </source>
</reference>
<dbReference type="InParanoid" id="A0A024GFQ6"/>
<evidence type="ECO:0000313" key="3">
    <source>
        <dbReference type="Proteomes" id="UP000053237"/>
    </source>
</evidence>
<dbReference type="SUPFAM" id="SSF64268">
    <property type="entry name" value="PX domain"/>
    <property type="match status" value="1"/>
</dbReference>
<dbReference type="InterPro" id="IPR001683">
    <property type="entry name" value="PX_dom"/>
</dbReference>
<dbReference type="OrthoDB" id="65101at2759"/>
<dbReference type="GO" id="GO:0035091">
    <property type="term" value="F:phosphatidylinositol binding"/>
    <property type="evidence" value="ECO:0007669"/>
    <property type="project" value="InterPro"/>
</dbReference>
<organism evidence="2 3">
    <name type="scientific">Albugo candida</name>
    <dbReference type="NCBI Taxonomy" id="65357"/>
    <lineage>
        <taxon>Eukaryota</taxon>
        <taxon>Sar</taxon>
        <taxon>Stramenopiles</taxon>
        <taxon>Oomycota</taxon>
        <taxon>Peronosporomycetes</taxon>
        <taxon>Albuginales</taxon>
        <taxon>Albuginaceae</taxon>
        <taxon>Albugo</taxon>
    </lineage>
</organism>
<dbReference type="PROSITE" id="PS50195">
    <property type="entry name" value="PX"/>
    <property type="match status" value="1"/>
</dbReference>
<gene>
    <name evidence="2" type="ORF">BN9_060450</name>
</gene>
<proteinExistence type="predicted"/>
<sequence>MEHPEYILTTTILFRVRHCDSHVNVSTWQNRRSFQSFQVLDAQLRNHFPVQMSRFPTLQLHRSRTLLGMHRTHRFLMRRCMELDTYLNGVVECVSDHLVGLFAQTAPFYLKSFCDFDNGFGINVRTFAPCKVSVETSKMPMEENRKNCASWIHASGDTSKSPILSEGSTIASGYEVWPSNKLVPDLEASINWSEIDSVRDSLTSRRSFREKWRECRRHVTLLLDTWRLTSDEVSLHSAEKKRSLSNTNKMCDANEYSYNSSSYAQTRCEMRQILRKWDCEEVCVSLQTPSAFTCVLTQLEMCVEILNQNVFPQDSDPTQTKNEANCTLSPNSDVARYSSVNGLEEGTKTMSKVVYDANVEITPQQERALMENANMLCEIIVQYGLLHVDQLESYFQTAEIELKKRLHRFRSTEQTRMGALELILLSTILNIRINLIINDHAEGTLHEIAPLPHLPSLRKGDPLRVTLGYMLPSREQPDGAFLITNRIENCMNRSTNDVAEPFKNQWKGVKNLKKAFVKLLDQLQSESDASRTGIRQFDSETAELLNTSILDAVWDDCKQNPNLFQIFQCQAMHFGKGIVTAQEFVEYLVLAFSTDGAIYLIDFLLYVLPDPNLRRELFLARWQRQRQAMMQVMKR</sequence>
<dbReference type="Pfam" id="PF00787">
    <property type="entry name" value="PX"/>
    <property type="match status" value="1"/>
</dbReference>
<dbReference type="AlphaFoldDB" id="A0A024GFQ6"/>
<dbReference type="InterPro" id="IPR036871">
    <property type="entry name" value="PX_dom_sf"/>
</dbReference>